<dbReference type="InterPro" id="IPR036259">
    <property type="entry name" value="MFS_trans_sf"/>
</dbReference>
<dbReference type="InterPro" id="IPR022324">
    <property type="entry name" value="Bacilysin_exporter_BacE_put"/>
</dbReference>
<evidence type="ECO:0000256" key="6">
    <source>
        <dbReference type="ARBA" id="ARBA00023136"/>
    </source>
</evidence>
<feature type="transmembrane region" description="Helical" evidence="7">
    <location>
        <begin position="289"/>
        <end position="308"/>
    </location>
</feature>
<protein>
    <submittedName>
        <fullName evidence="8">MFS transporter</fullName>
    </submittedName>
</protein>
<evidence type="ECO:0000313" key="8">
    <source>
        <dbReference type="EMBL" id="MDT0630428.1"/>
    </source>
</evidence>
<feature type="transmembrane region" description="Helical" evidence="7">
    <location>
        <begin position="320"/>
        <end position="338"/>
    </location>
</feature>
<dbReference type="Proteomes" id="UP001267426">
    <property type="component" value="Unassembled WGS sequence"/>
</dbReference>
<evidence type="ECO:0000256" key="4">
    <source>
        <dbReference type="ARBA" id="ARBA00022692"/>
    </source>
</evidence>
<feature type="transmembrane region" description="Helical" evidence="7">
    <location>
        <begin position="380"/>
        <end position="403"/>
    </location>
</feature>
<proteinExistence type="predicted"/>
<reference evidence="8 9" key="1">
    <citation type="submission" date="2023-09" db="EMBL/GenBank/DDBJ databases">
        <authorList>
            <person name="Rey-Velasco X."/>
        </authorList>
    </citation>
    <scope>NUCLEOTIDE SEQUENCE [LARGE SCALE GENOMIC DNA]</scope>
    <source>
        <strain evidence="8 9">F394</strain>
    </source>
</reference>
<feature type="transmembrane region" description="Helical" evidence="7">
    <location>
        <begin position="188"/>
        <end position="205"/>
    </location>
</feature>
<accession>A0ABU3BMB6</accession>
<dbReference type="Pfam" id="PF07690">
    <property type="entry name" value="MFS_1"/>
    <property type="match status" value="1"/>
</dbReference>
<evidence type="ECO:0000256" key="2">
    <source>
        <dbReference type="ARBA" id="ARBA00022448"/>
    </source>
</evidence>
<dbReference type="Gene3D" id="1.20.1250.20">
    <property type="entry name" value="MFS general substrate transporter like domains"/>
    <property type="match status" value="1"/>
</dbReference>
<feature type="transmembrane region" description="Helical" evidence="7">
    <location>
        <begin position="344"/>
        <end position="368"/>
    </location>
</feature>
<keyword evidence="2" id="KW-0813">Transport</keyword>
<evidence type="ECO:0000256" key="5">
    <source>
        <dbReference type="ARBA" id="ARBA00022989"/>
    </source>
</evidence>
<evidence type="ECO:0000313" key="9">
    <source>
        <dbReference type="Proteomes" id="UP001267426"/>
    </source>
</evidence>
<keyword evidence="5 7" id="KW-1133">Transmembrane helix</keyword>
<name>A0ABU3BMB6_9BACT</name>
<comment type="subcellular location">
    <subcellularLocation>
        <location evidence="1">Cell membrane</location>
        <topology evidence="1">Multi-pass membrane protein</topology>
    </subcellularLocation>
</comment>
<dbReference type="RefSeq" id="WP_311661522.1">
    <property type="nucleotide sequence ID" value="NZ_JAVRHT010000002.1"/>
</dbReference>
<dbReference type="CDD" id="cd06173">
    <property type="entry name" value="MFS_MefA_like"/>
    <property type="match status" value="1"/>
</dbReference>
<gene>
    <name evidence="8" type="ORF">RM540_01600</name>
</gene>
<organism evidence="8 9">
    <name type="scientific">Rubrivirga litoralis</name>
    <dbReference type="NCBI Taxonomy" id="3075598"/>
    <lineage>
        <taxon>Bacteria</taxon>
        <taxon>Pseudomonadati</taxon>
        <taxon>Rhodothermota</taxon>
        <taxon>Rhodothermia</taxon>
        <taxon>Rhodothermales</taxon>
        <taxon>Rubricoccaceae</taxon>
        <taxon>Rubrivirga</taxon>
    </lineage>
</organism>
<keyword evidence="3" id="KW-1003">Cell membrane</keyword>
<feature type="transmembrane region" description="Helical" evidence="7">
    <location>
        <begin position="257"/>
        <end position="277"/>
    </location>
</feature>
<sequence>MIGRRGRGGADPGADLRGEVGFGALLRTNADVRRLWGGTVVSLFGDWFNTLALYRLVLDLTGSETALGGVFLTKLLPLALASPVAGVLADRLDRRKLMIGADLVRAAIVLGFLFVRDAGDLWLLYVLASAQIAVSAAFTPAKNAVLPAITKKGELLTANALLSATWSIMLAVGAAAGGPAVDMFGTDVVFWLDAATYLVSAALIARVRVPPRAPDASGEGGQPTARGGVGGAVREGLGQIVEGWRYLRRRPAVGRIALAKATWSVGGGGLVLALALIGDRLFPSAGTTGIGVLFAARGLGTGLGPILARALFRDARRWPAVLGACVVASAVAYAGVAVAGDVRWAVVALVVLAHAASGTNWVLSTTLLQDRAEDRYRGRVFATDWLLATLVQSVSIVTTSVLLESGVGVGTVILGLAAVEGGVGLLWLVTVVPAERAAETVGQ</sequence>
<evidence type="ECO:0000256" key="3">
    <source>
        <dbReference type="ARBA" id="ARBA00022475"/>
    </source>
</evidence>
<comment type="caution">
    <text evidence="8">The sequence shown here is derived from an EMBL/GenBank/DDBJ whole genome shotgun (WGS) entry which is preliminary data.</text>
</comment>
<evidence type="ECO:0000256" key="7">
    <source>
        <dbReference type="SAM" id="Phobius"/>
    </source>
</evidence>
<dbReference type="PANTHER" id="PTHR43266">
    <property type="entry name" value="MACROLIDE-EFFLUX PROTEIN"/>
    <property type="match status" value="1"/>
</dbReference>
<dbReference type="InterPro" id="IPR011701">
    <property type="entry name" value="MFS"/>
</dbReference>
<dbReference type="SUPFAM" id="SSF103473">
    <property type="entry name" value="MFS general substrate transporter"/>
    <property type="match status" value="1"/>
</dbReference>
<feature type="transmembrane region" description="Helical" evidence="7">
    <location>
        <begin position="66"/>
        <end position="85"/>
    </location>
</feature>
<dbReference type="PANTHER" id="PTHR43266:SF2">
    <property type="entry name" value="MAJOR FACILITATOR SUPERFAMILY (MFS) PROFILE DOMAIN-CONTAINING PROTEIN"/>
    <property type="match status" value="1"/>
</dbReference>
<feature type="transmembrane region" description="Helical" evidence="7">
    <location>
        <begin position="153"/>
        <end position="176"/>
    </location>
</feature>
<evidence type="ECO:0000256" key="1">
    <source>
        <dbReference type="ARBA" id="ARBA00004651"/>
    </source>
</evidence>
<keyword evidence="6 7" id="KW-0472">Membrane</keyword>
<keyword evidence="9" id="KW-1185">Reference proteome</keyword>
<feature type="transmembrane region" description="Helical" evidence="7">
    <location>
        <begin position="35"/>
        <end position="54"/>
    </location>
</feature>
<keyword evidence="4 7" id="KW-0812">Transmembrane</keyword>
<dbReference type="PRINTS" id="PR01988">
    <property type="entry name" value="EXPORTERBACE"/>
</dbReference>
<dbReference type="EMBL" id="JAVRHT010000002">
    <property type="protein sequence ID" value="MDT0630428.1"/>
    <property type="molecule type" value="Genomic_DNA"/>
</dbReference>
<feature type="transmembrane region" description="Helical" evidence="7">
    <location>
        <begin position="409"/>
        <end position="429"/>
    </location>
</feature>